<dbReference type="PANTHER" id="PTHR30572:SF9">
    <property type="entry name" value="ABC TRANSPORTER PERMEASE PROTEIN"/>
    <property type="match status" value="1"/>
</dbReference>
<dbReference type="EMBL" id="FNJK01000002">
    <property type="protein sequence ID" value="SDO81998.1"/>
    <property type="molecule type" value="Genomic_DNA"/>
</dbReference>
<keyword evidence="5 7" id="KW-0472">Membrane</keyword>
<reference evidence="9 10" key="1">
    <citation type="submission" date="2016-10" db="EMBL/GenBank/DDBJ databases">
        <authorList>
            <person name="de Groot N.N."/>
        </authorList>
    </citation>
    <scope>NUCLEOTIDE SEQUENCE [LARGE SCALE GENOMIC DNA]</scope>
    <source>
        <strain evidence="9 10">Sb04</strain>
    </source>
</reference>
<evidence type="ECO:0000256" key="4">
    <source>
        <dbReference type="ARBA" id="ARBA00022989"/>
    </source>
</evidence>
<feature type="compositionally biased region" description="Low complexity" evidence="6">
    <location>
        <begin position="124"/>
        <end position="137"/>
    </location>
</feature>
<dbReference type="InterPro" id="IPR003838">
    <property type="entry name" value="ABC3_permease_C"/>
</dbReference>
<dbReference type="InterPro" id="IPR050250">
    <property type="entry name" value="Macrolide_Exporter_MacB"/>
</dbReference>
<feature type="transmembrane region" description="Helical" evidence="7">
    <location>
        <begin position="20"/>
        <end position="38"/>
    </location>
</feature>
<dbReference type="PANTHER" id="PTHR30572">
    <property type="entry name" value="MEMBRANE COMPONENT OF TRANSPORTER-RELATED"/>
    <property type="match status" value="1"/>
</dbReference>
<keyword evidence="4 7" id="KW-1133">Transmembrane helix</keyword>
<keyword evidence="2" id="KW-1003">Cell membrane</keyword>
<evidence type="ECO:0000256" key="6">
    <source>
        <dbReference type="SAM" id="MobiDB-lite"/>
    </source>
</evidence>
<dbReference type="OrthoDB" id="9812886at2"/>
<feature type="transmembrane region" description="Helical" evidence="7">
    <location>
        <begin position="319"/>
        <end position="339"/>
    </location>
</feature>
<dbReference type="Proteomes" id="UP000183816">
    <property type="component" value="Unassembled WGS sequence"/>
</dbReference>
<dbReference type="RefSeq" id="WP_074482158.1">
    <property type="nucleotide sequence ID" value="NZ_FNJK01000002.1"/>
</dbReference>
<sequence>MNFIKRAWLATKAKKGRTGLLILVTSAILIFVLAGLTIKNAADSAVKNAKKQAGASVTLSVNREAMMKAFKPDSNKSSDSSSDTSATTSVDLATAKSIAEKSDVASYLFTTTTTATAGDDITAISTSSSDESSNSNSQPAGPGMMVSGDFTITGVNSTDKVSDFTSGTNKISKGTGITSDTADNSALISADLAKENNLSIGNSFTVKTTVNDTETSYTLKIIGIYDNSSTATTAQMMSNASNPQNNIYTNLTTANTMKGETDKLDSAIYTLSNPEKMDDFVKEVKSEIDTDSYSVTSSDEIYEQMLSPLNSISSIAQNIVILVAVAGAVILTLIVILNIRERRYEIGVLMSLGENRLKIIGQFFTELFMVTAVSLVIATVAGNFVGNALGNQLLSSSTQTQQTAKNDFPGQDSDSSDKSTKNDFQQKLGRPSGAGFGNMMTMATSSSKEIDQLDIKLTGNDVAKLGGIALLISFISTILASIGIIRMKPKDILSSN</sequence>
<dbReference type="GO" id="GO:0022857">
    <property type="term" value="F:transmembrane transporter activity"/>
    <property type="evidence" value="ECO:0007669"/>
    <property type="project" value="TreeGrafter"/>
</dbReference>
<feature type="transmembrane region" description="Helical" evidence="7">
    <location>
        <begin position="359"/>
        <end position="385"/>
    </location>
</feature>
<feature type="transmembrane region" description="Helical" evidence="7">
    <location>
        <begin position="465"/>
        <end position="485"/>
    </location>
</feature>
<feature type="region of interest" description="Disordered" evidence="6">
    <location>
        <begin position="400"/>
        <end position="436"/>
    </location>
</feature>
<dbReference type="GO" id="GO:0005886">
    <property type="term" value="C:plasma membrane"/>
    <property type="evidence" value="ECO:0007669"/>
    <property type="project" value="UniProtKB-SubCell"/>
</dbReference>
<feature type="region of interest" description="Disordered" evidence="6">
    <location>
        <begin position="124"/>
        <end position="145"/>
    </location>
</feature>
<comment type="subcellular location">
    <subcellularLocation>
        <location evidence="1">Cell membrane</location>
        <topology evidence="1">Multi-pass membrane protein</topology>
    </subcellularLocation>
</comment>
<evidence type="ECO:0000256" key="3">
    <source>
        <dbReference type="ARBA" id="ARBA00022692"/>
    </source>
</evidence>
<evidence type="ECO:0000256" key="7">
    <source>
        <dbReference type="SAM" id="Phobius"/>
    </source>
</evidence>
<evidence type="ECO:0000259" key="8">
    <source>
        <dbReference type="Pfam" id="PF02687"/>
    </source>
</evidence>
<proteinExistence type="predicted"/>
<evidence type="ECO:0000256" key="2">
    <source>
        <dbReference type="ARBA" id="ARBA00022475"/>
    </source>
</evidence>
<evidence type="ECO:0000313" key="10">
    <source>
        <dbReference type="Proteomes" id="UP000183816"/>
    </source>
</evidence>
<evidence type="ECO:0000256" key="5">
    <source>
        <dbReference type="ARBA" id="ARBA00023136"/>
    </source>
</evidence>
<evidence type="ECO:0000256" key="1">
    <source>
        <dbReference type="ARBA" id="ARBA00004651"/>
    </source>
</evidence>
<organism evidence="9 10">
    <name type="scientific">Streptococcus equinus</name>
    <name type="common">Streptococcus bovis</name>
    <dbReference type="NCBI Taxonomy" id="1335"/>
    <lineage>
        <taxon>Bacteria</taxon>
        <taxon>Bacillati</taxon>
        <taxon>Bacillota</taxon>
        <taxon>Bacilli</taxon>
        <taxon>Lactobacillales</taxon>
        <taxon>Streptococcaceae</taxon>
        <taxon>Streptococcus</taxon>
    </lineage>
</organism>
<evidence type="ECO:0000313" key="9">
    <source>
        <dbReference type="EMBL" id="SDO81998.1"/>
    </source>
</evidence>
<gene>
    <name evidence="9" type="ORF">SAMN05216347_102417</name>
</gene>
<feature type="domain" description="ABC3 transporter permease C-terminal" evidence="8">
    <location>
        <begin position="319"/>
        <end position="397"/>
    </location>
</feature>
<dbReference type="AlphaFoldDB" id="A0A1H0MNI0"/>
<accession>A0A1H0MNI0</accession>
<keyword evidence="3 7" id="KW-0812">Transmembrane</keyword>
<dbReference type="Pfam" id="PF02687">
    <property type="entry name" value="FtsX"/>
    <property type="match status" value="1"/>
</dbReference>
<name>A0A1H0MNI0_STREI</name>
<protein>
    <submittedName>
        <fullName evidence="9">Putative ABC transport system permease protein</fullName>
    </submittedName>
</protein>